<feature type="region of interest" description="Disordered" evidence="1">
    <location>
        <begin position="86"/>
        <end position="149"/>
    </location>
</feature>
<accession>A0A9Q3H4E1</accession>
<dbReference type="EMBL" id="AVOT02010797">
    <property type="protein sequence ID" value="MBW0490871.1"/>
    <property type="molecule type" value="Genomic_DNA"/>
</dbReference>
<proteinExistence type="predicted"/>
<feature type="compositionally biased region" description="Basic and acidic residues" evidence="1">
    <location>
        <begin position="17"/>
        <end position="29"/>
    </location>
</feature>
<evidence type="ECO:0000256" key="1">
    <source>
        <dbReference type="SAM" id="MobiDB-lite"/>
    </source>
</evidence>
<comment type="caution">
    <text evidence="2">The sequence shown here is derived from an EMBL/GenBank/DDBJ whole genome shotgun (WGS) entry which is preliminary data.</text>
</comment>
<sequence length="149" mass="16939">MPMISEPGLELSMSSSNREKSHSEGSNRHLYEPIQAVLHSVQGQRLGNVSTYPPRSDEILAYSERICQRGGNNEILQWMESTIIQASNQEDKRIHAKKKEASKEEAPLGSTRKPQANQLPQEGKKKKKKNWRKPYSPSYTIPKIQKNAI</sequence>
<organism evidence="2 3">
    <name type="scientific">Austropuccinia psidii MF-1</name>
    <dbReference type="NCBI Taxonomy" id="1389203"/>
    <lineage>
        <taxon>Eukaryota</taxon>
        <taxon>Fungi</taxon>
        <taxon>Dikarya</taxon>
        <taxon>Basidiomycota</taxon>
        <taxon>Pucciniomycotina</taxon>
        <taxon>Pucciniomycetes</taxon>
        <taxon>Pucciniales</taxon>
        <taxon>Sphaerophragmiaceae</taxon>
        <taxon>Austropuccinia</taxon>
    </lineage>
</organism>
<dbReference type="Proteomes" id="UP000765509">
    <property type="component" value="Unassembled WGS sequence"/>
</dbReference>
<feature type="compositionally biased region" description="Basic and acidic residues" evidence="1">
    <location>
        <begin position="89"/>
        <end position="106"/>
    </location>
</feature>
<feature type="region of interest" description="Disordered" evidence="1">
    <location>
        <begin position="1"/>
        <end position="29"/>
    </location>
</feature>
<dbReference type="AlphaFoldDB" id="A0A9Q3H4E1"/>
<evidence type="ECO:0000313" key="2">
    <source>
        <dbReference type="EMBL" id="MBW0490871.1"/>
    </source>
</evidence>
<protein>
    <submittedName>
        <fullName evidence="2">Uncharacterized protein</fullName>
    </submittedName>
</protein>
<keyword evidence="3" id="KW-1185">Reference proteome</keyword>
<name>A0A9Q3H4E1_9BASI</name>
<evidence type="ECO:0000313" key="3">
    <source>
        <dbReference type="Proteomes" id="UP000765509"/>
    </source>
</evidence>
<reference evidence="2" key="1">
    <citation type="submission" date="2021-03" db="EMBL/GenBank/DDBJ databases">
        <title>Draft genome sequence of rust myrtle Austropuccinia psidii MF-1, a brazilian biotype.</title>
        <authorList>
            <person name="Quecine M.C."/>
            <person name="Pachon D.M.R."/>
            <person name="Bonatelli M.L."/>
            <person name="Correr F.H."/>
            <person name="Franceschini L.M."/>
            <person name="Leite T.F."/>
            <person name="Margarido G.R.A."/>
            <person name="Almeida C.A."/>
            <person name="Ferrarezi J.A."/>
            <person name="Labate C.A."/>
        </authorList>
    </citation>
    <scope>NUCLEOTIDE SEQUENCE</scope>
    <source>
        <strain evidence="2">MF-1</strain>
    </source>
</reference>
<gene>
    <name evidence="2" type="ORF">O181_030586</name>
</gene>